<feature type="transmembrane region" description="Helical" evidence="4">
    <location>
        <begin position="12"/>
        <end position="32"/>
    </location>
</feature>
<dbReference type="Pfam" id="PF04666">
    <property type="entry name" value="MGAT4_cons"/>
    <property type="match status" value="1"/>
</dbReference>
<accession>A0ABM1W3R6</accession>
<evidence type="ECO:0000313" key="8">
    <source>
        <dbReference type="RefSeq" id="XP_035829309.1"/>
    </source>
</evidence>
<keyword evidence="3" id="KW-0808">Transferase</keyword>
<keyword evidence="7" id="KW-1185">Reference proteome</keyword>
<dbReference type="Pfam" id="PF23524">
    <property type="entry name" value="MGAT4A_C"/>
    <property type="match status" value="1"/>
</dbReference>
<evidence type="ECO:0000256" key="1">
    <source>
        <dbReference type="ARBA" id="ARBA00004922"/>
    </source>
</evidence>
<proteinExistence type="predicted"/>
<name>A0ABM1W3R6_APLCA</name>
<dbReference type="InterPro" id="IPR006759">
    <property type="entry name" value="Glyco_transf_54"/>
</dbReference>
<feature type="domain" description="MGAT4 conserved region" evidence="5">
    <location>
        <begin position="82"/>
        <end position="355"/>
    </location>
</feature>
<gene>
    <name evidence="8" type="primary">LOC101862158</name>
</gene>
<keyword evidence="4" id="KW-0812">Transmembrane</keyword>
<reference evidence="8" key="1">
    <citation type="submission" date="2025-08" db="UniProtKB">
        <authorList>
            <consortium name="RefSeq"/>
        </authorList>
    </citation>
    <scope>IDENTIFICATION</scope>
</reference>
<dbReference type="Proteomes" id="UP000694888">
    <property type="component" value="Unplaced"/>
</dbReference>
<dbReference type="PANTHER" id="PTHR12062">
    <property type="entry name" value="N-ACETYLGLUCOSAMINYLTRANSFERASE VI"/>
    <property type="match status" value="1"/>
</dbReference>
<dbReference type="PANTHER" id="PTHR12062:SF9">
    <property type="entry name" value="ALPHA-1,3-MANNOSYL-GLYCOPROTEIN 4-BETA-N-ACETYLGLUCOSAMINYLTRANSFERASE A, ISOFORM A"/>
    <property type="match status" value="1"/>
</dbReference>
<sequence>MRVIQFPRRKILSLVFVFSVVLLILGINQVFVPAKQDEPDIFENNEQVAAFNSRDVESVLTPNALELARAGGLRVNQPDLPGVFTYLPHIAQRPEVLIPKYNVSQGRTGVKFVIGIPSIKRPVDVYVYNTVGSLLDAMTESEKQQTLILVCIAEPWNDQYAQEVLSTFKKRFPIEISQGILEVFSPKPEFYPNLARLKLTLGDAKERVRWRSKQNLDYAFLMLHAWTRGEYYIQLEDDLSAQKGFITSMSNTINKQYGEWFLLQFSTLGFIGRLFKCSDVPKIMEFLLMFYNQKPCDWLLDDYLRVQSCGHGENWKKCILKIQKIARPIEPSLFQHEGLHSSLQGTVNKLKDKSYGINQTSIHRNPSIENIISTIKQYSKYDIFSAYMGQDVFWGANPKAGDLVDFLFHPPIPISRYRYEMFAIVLN</sequence>
<organism evidence="7 8">
    <name type="scientific">Aplysia californica</name>
    <name type="common">California sea hare</name>
    <dbReference type="NCBI Taxonomy" id="6500"/>
    <lineage>
        <taxon>Eukaryota</taxon>
        <taxon>Metazoa</taxon>
        <taxon>Spiralia</taxon>
        <taxon>Lophotrochozoa</taxon>
        <taxon>Mollusca</taxon>
        <taxon>Gastropoda</taxon>
        <taxon>Heterobranchia</taxon>
        <taxon>Euthyneura</taxon>
        <taxon>Tectipleura</taxon>
        <taxon>Aplysiida</taxon>
        <taxon>Aplysioidea</taxon>
        <taxon>Aplysiidae</taxon>
        <taxon>Aplysia</taxon>
    </lineage>
</organism>
<evidence type="ECO:0000313" key="7">
    <source>
        <dbReference type="Proteomes" id="UP000694888"/>
    </source>
</evidence>
<evidence type="ECO:0000256" key="3">
    <source>
        <dbReference type="ARBA" id="ARBA00022679"/>
    </source>
</evidence>
<dbReference type="InterPro" id="IPR056576">
    <property type="entry name" value="MGAT4_A/B/C_C"/>
</dbReference>
<feature type="domain" description="MGAT4 A/B/C C-terminal" evidence="6">
    <location>
        <begin position="370"/>
        <end position="418"/>
    </location>
</feature>
<keyword evidence="2" id="KW-0328">Glycosyltransferase</keyword>
<evidence type="ECO:0000256" key="2">
    <source>
        <dbReference type="ARBA" id="ARBA00022676"/>
    </source>
</evidence>
<evidence type="ECO:0000259" key="5">
    <source>
        <dbReference type="Pfam" id="PF04666"/>
    </source>
</evidence>
<comment type="pathway">
    <text evidence="1">Protein modification; protein glycosylation.</text>
</comment>
<dbReference type="GeneID" id="101862158"/>
<keyword evidence="4" id="KW-1133">Transmembrane helix</keyword>
<protein>
    <submittedName>
        <fullName evidence="8">Alpha-1,3-mannosyl-glycoprotein 4-beta-N-acetylglucosaminyltransferase B</fullName>
    </submittedName>
</protein>
<evidence type="ECO:0000259" key="6">
    <source>
        <dbReference type="Pfam" id="PF23524"/>
    </source>
</evidence>
<dbReference type="RefSeq" id="XP_035829309.1">
    <property type="nucleotide sequence ID" value="XM_035973416.1"/>
</dbReference>
<keyword evidence="4" id="KW-0472">Membrane</keyword>
<dbReference type="InterPro" id="IPR057279">
    <property type="entry name" value="MGAT4"/>
</dbReference>
<evidence type="ECO:0000256" key="4">
    <source>
        <dbReference type="SAM" id="Phobius"/>
    </source>
</evidence>